<evidence type="ECO:0000313" key="2">
    <source>
        <dbReference type="Proteomes" id="UP000094056"/>
    </source>
</evidence>
<name>A0A1E3XC76_9BACT</name>
<comment type="caution">
    <text evidence="1">The sequence shown here is derived from an EMBL/GenBank/DDBJ whole genome shotgun (WGS) entry which is preliminary data.</text>
</comment>
<dbReference type="AlphaFoldDB" id="A0A1E3XC76"/>
<protein>
    <submittedName>
        <fullName evidence="1">Uncharacterized protein</fullName>
    </submittedName>
</protein>
<proteinExistence type="predicted"/>
<dbReference type="Proteomes" id="UP000094056">
    <property type="component" value="Unassembled WGS sequence"/>
</dbReference>
<sequence length="43" mass="5141">MGWILSQLSPSEILEQDQKIHKYSETQMMMKVTERSFFKCEDS</sequence>
<evidence type="ECO:0000313" key="1">
    <source>
        <dbReference type="EMBL" id="ODS33232.1"/>
    </source>
</evidence>
<dbReference type="EMBL" id="MAYW01000034">
    <property type="protein sequence ID" value="ODS33232.1"/>
    <property type="molecule type" value="Genomic_DNA"/>
</dbReference>
<organism evidence="1 2">
    <name type="scientific">Candidatus Scalindua rubra</name>
    <dbReference type="NCBI Taxonomy" id="1872076"/>
    <lineage>
        <taxon>Bacteria</taxon>
        <taxon>Pseudomonadati</taxon>
        <taxon>Planctomycetota</taxon>
        <taxon>Candidatus Brocadiia</taxon>
        <taxon>Candidatus Brocadiales</taxon>
        <taxon>Candidatus Scalinduaceae</taxon>
        <taxon>Candidatus Scalindua</taxon>
    </lineage>
</organism>
<gene>
    <name evidence="1" type="ORF">SCARUB_01623</name>
</gene>
<accession>A0A1E3XC76</accession>
<reference evidence="1 2" key="1">
    <citation type="submission" date="2016-07" db="EMBL/GenBank/DDBJ databases">
        <title>Draft genome of Scalindua rubra, obtained from a brine-seawater interface in the Red Sea, sheds light on salt adaptation in anammox bacteria.</title>
        <authorList>
            <person name="Speth D.R."/>
            <person name="Lagkouvardos I."/>
            <person name="Wang Y."/>
            <person name="Qian P.-Y."/>
            <person name="Dutilh B.E."/>
            <person name="Jetten M.S."/>
        </authorList>
    </citation>
    <scope>NUCLEOTIDE SEQUENCE [LARGE SCALE GENOMIC DNA]</scope>
    <source>
        <strain evidence="1">BSI-1</strain>
    </source>
</reference>